<dbReference type="RefSeq" id="WP_221854893.1">
    <property type="nucleotide sequence ID" value="NZ_BAAAYV010000005.1"/>
</dbReference>
<evidence type="ECO:0000256" key="3">
    <source>
        <dbReference type="ARBA" id="ARBA00022741"/>
    </source>
</evidence>
<keyword evidence="3" id="KW-0547">Nucleotide-binding</keyword>
<dbReference type="Proteomes" id="UP001410795">
    <property type="component" value="Unassembled WGS sequence"/>
</dbReference>
<proteinExistence type="inferred from homology"/>
<dbReference type="InterPro" id="IPR002173">
    <property type="entry name" value="Carboh/pur_kinase_PfkB_CS"/>
</dbReference>
<keyword evidence="4 8" id="KW-0418">Kinase</keyword>
<keyword evidence="5" id="KW-0067">ATP-binding</keyword>
<dbReference type="InterPro" id="IPR011611">
    <property type="entry name" value="PfkB_dom"/>
</dbReference>
<name>A0ABP7BBJ8_9MICO</name>
<dbReference type="Gene3D" id="3.40.1190.20">
    <property type="match status" value="1"/>
</dbReference>
<keyword evidence="2 6" id="KW-0808">Transferase</keyword>
<evidence type="ECO:0000256" key="6">
    <source>
        <dbReference type="PIRNR" id="PIRNR000535"/>
    </source>
</evidence>
<evidence type="ECO:0000313" key="8">
    <source>
        <dbReference type="EMBL" id="GAA3654910.1"/>
    </source>
</evidence>
<reference evidence="9" key="1">
    <citation type="journal article" date="2019" name="Int. J. Syst. Evol. Microbiol.">
        <title>The Global Catalogue of Microorganisms (GCM) 10K type strain sequencing project: providing services to taxonomists for standard genome sequencing and annotation.</title>
        <authorList>
            <consortium name="The Broad Institute Genomics Platform"/>
            <consortium name="The Broad Institute Genome Sequencing Center for Infectious Disease"/>
            <person name="Wu L."/>
            <person name="Ma J."/>
        </authorList>
    </citation>
    <scope>NUCLEOTIDE SEQUENCE [LARGE SCALE GENOMIC DNA]</scope>
    <source>
        <strain evidence="9">JCM 16546</strain>
    </source>
</reference>
<comment type="caution">
    <text evidence="8">The sequence shown here is derived from an EMBL/GenBank/DDBJ whole genome shotgun (WGS) entry which is preliminary data.</text>
</comment>
<dbReference type="CDD" id="cd01164">
    <property type="entry name" value="FruK_PfkB_like"/>
    <property type="match status" value="1"/>
</dbReference>
<evidence type="ECO:0000256" key="2">
    <source>
        <dbReference type="ARBA" id="ARBA00022679"/>
    </source>
</evidence>
<dbReference type="SUPFAM" id="SSF53613">
    <property type="entry name" value="Ribokinase-like"/>
    <property type="match status" value="1"/>
</dbReference>
<dbReference type="NCBIfam" id="TIGR03168">
    <property type="entry name" value="1-PFK"/>
    <property type="match status" value="1"/>
</dbReference>
<evidence type="ECO:0000313" key="9">
    <source>
        <dbReference type="Proteomes" id="UP001410795"/>
    </source>
</evidence>
<sequence>MIVTLTMNPAVDRTILLDEPLVPGEVQQARSAREDAGGKGVNVARVLAAAGAPVTAVLPLAVDDPYAALLEDLPVRAVPIAGHARVNLAITDADGETTKVNLPGAGVGAAETAELIDAVVAACDGAAWLALCGSLPPGVPSDFYVDVALAVRARAERPPRIAVDTSGQALVEAVASGAVDLVKPNDDELIDLVIGLMRTLRPLPAEEASRIAAGMRRDVASAPDAVRGLVDAVVPHQVRAALVTLGGAGAVLADSDGAWIATPPPTEVRSTVGAGDSALAGYLLADLAGGDAAARLRSAIRHGSATAALPGTQLATPADLPAGDIPVRPLN</sequence>
<dbReference type="Pfam" id="PF00294">
    <property type="entry name" value="PfkB"/>
    <property type="match status" value="1"/>
</dbReference>
<dbReference type="PANTHER" id="PTHR46566:SF5">
    <property type="entry name" value="1-PHOSPHOFRUCTOKINASE"/>
    <property type="match status" value="1"/>
</dbReference>
<keyword evidence="9" id="KW-1185">Reference proteome</keyword>
<dbReference type="PANTHER" id="PTHR46566">
    <property type="entry name" value="1-PHOSPHOFRUCTOKINASE-RELATED"/>
    <property type="match status" value="1"/>
</dbReference>
<dbReference type="PIRSF" id="PIRSF000535">
    <property type="entry name" value="1PFK/6PFK/LacC"/>
    <property type="match status" value="1"/>
</dbReference>
<gene>
    <name evidence="8" type="ORF">GCM10022202_13800</name>
</gene>
<dbReference type="PROSITE" id="PS00584">
    <property type="entry name" value="PFKB_KINASES_2"/>
    <property type="match status" value="1"/>
</dbReference>
<dbReference type="EMBL" id="BAAAYV010000005">
    <property type="protein sequence ID" value="GAA3654910.1"/>
    <property type="molecule type" value="Genomic_DNA"/>
</dbReference>
<dbReference type="InterPro" id="IPR029056">
    <property type="entry name" value="Ribokinase-like"/>
</dbReference>
<accession>A0ABP7BBJ8</accession>
<organism evidence="8 9">
    <name type="scientific">Microbacterium marinilacus</name>
    <dbReference type="NCBI Taxonomy" id="415209"/>
    <lineage>
        <taxon>Bacteria</taxon>
        <taxon>Bacillati</taxon>
        <taxon>Actinomycetota</taxon>
        <taxon>Actinomycetes</taxon>
        <taxon>Micrococcales</taxon>
        <taxon>Microbacteriaceae</taxon>
        <taxon>Microbacterium</taxon>
    </lineage>
</organism>
<evidence type="ECO:0000259" key="7">
    <source>
        <dbReference type="Pfam" id="PF00294"/>
    </source>
</evidence>
<protein>
    <submittedName>
        <fullName evidence="8">Hexose kinase</fullName>
    </submittedName>
</protein>
<evidence type="ECO:0000256" key="5">
    <source>
        <dbReference type="ARBA" id="ARBA00022840"/>
    </source>
</evidence>
<dbReference type="InterPro" id="IPR017583">
    <property type="entry name" value="Tagatose/fructose_Pkinase"/>
</dbReference>
<dbReference type="GO" id="GO:0016301">
    <property type="term" value="F:kinase activity"/>
    <property type="evidence" value="ECO:0007669"/>
    <property type="project" value="UniProtKB-KW"/>
</dbReference>
<evidence type="ECO:0000256" key="1">
    <source>
        <dbReference type="ARBA" id="ARBA00010688"/>
    </source>
</evidence>
<feature type="domain" description="Carbohydrate kinase PfkB" evidence="7">
    <location>
        <begin position="9"/>
        <end position="317"/>
    </location>
</feature>
<comment type="similarity">
    <text evidence="1">Belongs to the carbohydrate kinase PfkB family.</text>
</comment>
<evidence type="ECO:0000256" key="4">
    <source>
        <dbReference type="ARBA" id="ARBA00022777"/>
    </source>
</evidence>